<evidence type="ECO:0000256" key="2">
    <source>
        <dbReference type="SAM" id="SignalP"/>
    </source>
</evidence>
<dbReference type="SUPFAM" id="SSF53850">
    <property type="entry name" value="Periplasmic binding protein-like II"/>
    <property type="match status" value="1"/>
</dbReference>
<comment type="caution">
    <text evidence="3">The sequence shown here is derived from an EMBL/GenBank/DDBJ whole genome shotgun (WGS) entry which is preliminary data.</text>
</comment>
<keyword evidence="3" id="KW-0675">Receptor</keyword>
<feature type="signal peptide" evidence="2">
    <location>
        <begin position="1"/>
        <end position="27"/>
    </location>
</feature>
<comment type="similarity">
    <text evidence="1">Belongs to the UPF0065 (bug) family.</text>
</comment>
<dbReference type="Pfam" id="PF03401">
    <property type="entry name" value="TctC"/>
    <property type="match status" value="1"/>
</dbReference>
<dbReference type="PANTHER" id="PTHR42928">
    <property type="entry name" value="TRICARBOXYLATE-BINDING PROTEIN"/>
    <property type="match status" value="1"/>
</dbReference>
<dbReference type="Proteomes" id="UP001184230">
    <property type="component" value="Unassembled WGS sequence"/>
</dbReference>
<evidence type="ECO:0000313" key="4">
    <source>
        <dbReference type="Proteomes" id="UP001184230"/>
    </source>
</evidence>
<feature type="chain" id="PRO_5046432074" evidence="2">
    <location>
        <begin position="28"/>
        <end position="327"/>
    </location>
</feature>
<organism evidence="3 4">
    <name type="scientific">Variovorax soli</name>
    <dbReference type="NCBI Taxonomy" id="376815"/>
    <lineage>
        <taxon>Bacteria</taxon>
        <taxon>Pseudomonadati</taxon>
        <taxon>Pseudomonadota</taxon>
        <taxon>Betaproteobacteria</taxon>
        <taxon>Burkholderiales</taxon>
        <taxon>Comamonadaceae</taxon>
        <taxon>Variovorax</taxon>
    </lineage>
</organism>
<accession>A0ABU1N861</accession>
<reference evidence="3 4" key="1">
    <citation type="submission" date="2023-07" db="EMBL/GenBank/DDBJ databases">
        <title>Sorghum-associated microbial communities from plants grown in Nebraska, USA.</title>
        <authorList>
            <person name="Schachtman D."/>
        </authorList>
    </citation>
    <scope>NUCLEOTIDE SEQUENCE [LARGE SCALE GENOMIC DNA]</scope>
    <source>
        <strain evidence="3 4">DS1781</strain>
    </source>
</reference>
<name>A0ABU1N861_9BURK</name>
<dbReference type="CDD" id="cd07012">
    <property type="entry name" value="PBP2_Bug_TTT"/>
    <property type="match status" value="1"/>
</dbReference>
<dbReference type="RefSeq" id="WP_309898013.1">
    <property type="nucleotide sequence ID" value="NZ_JAVDRF010000001.1"/>
</dbReference>
<keyword evidence="4" id="KW-1185">Reference proteome</keyword>
<sequence length="327" mass="34088">MTRITRAAISAFLAAGALLAAADGAHAQQDFPSRPIKWIVPYLAGTSPDITVRITGDAMSKILGQPIVVENRGGVAGNLGAQLAAKAPADGYTWVYSSSPMATNMRMYRHPGFDVMKDFVHVGRIMQSDSVIVVHPDAGIATVKDLVERLRKNPGKLAYASGGVGSPSHMGAELLLAATKTKALHVPYKGASESTNAVAGKQVDFAIALVGPSLPHIQGGKLKPLAVLSSKRNARLDKVPTLAEAGVPGIALVSFGGLAVPKGTPAPVVNKVRDALTQALAMPDVRERLEATGASVVPSTPEEFAQSLQAEIALTEKLMKVANIEAQ</sequence>
<proteinExistence type="inferred from homology"/>
<dbReference type="PIRSF" id="PIRSF017082">
    <property type="entry name" value="YflP"/>
    <property type="match status" value="1"/>
</dbReference>
<dbReference type="InterPro" id="IPR005064">
    <property type="entry name" value="BUG"/>
</dbReference>
<dbReference type="Gene3D" id="3.40.190.150">
    <property type="entry name" value="Bordetella uptake gene, domain 1"/>
    <property type="match status" value="1"/>
</dbReference>
<dbReference type="InterPro" id="IPR042100">
    <property type="entry name" value="Bug_dom1"/>
</dbReference>
<gene>
    <name evidence="3" type="ORF">J2739_000389</name>
</gene>
<evidence type="ECO:0000313" key="3">
    <source>
        <dbReference type="EMBL" id="MDR6534629.1"/>
    </source>
</evidence>
<dbReference type="PANTHER" id="PTHR42928:SF5">
    <property type="entry name" value="BLR1237 PROTEIN"/>
    <property type="match status" value="1"/>
</dbReference>
<dbReference type="EMBL" id="JAVDRF010000001">
    <property type="protein sequence ID" value="MDR6534629.1"/>
    <property type="molecule type" value="Genomic_DNA"/>
</dbReference>
<protein>
    <submittedName>
        <fullName evidence="3">Tripartite-type tricarboxylate transporter receptor subunit TctC</fullName>
    </submittedName>
</protein>
<dbReference type="Gene3D" id="3.40.190.10">
    <property type="entry name" value="Periplasmic binding protein-like II"/>
    <property type="match status" value="1"/>
</dbReference>
<keyword evidence="2" id="KW-0732">Signal</keyword>
<evidence type="ECO:0000256" key="1">
    <source>
        <dbReference type="ARBA" id="ARBA00006987"/>
    </source>
</evidence>